<dbReference type="SUPFAM" id="SSF158472">
    <property type="entry name" value="HAMP domain-like"/>
    <property type="match status" value="1"/>
</dbReference>
<dbReference type="Proteomes" id="UP000238196">
    <property type="component" value="Unassembled WGS sequence"/>
</dbReference>
<dbReference type="GO" id="GO:0007165">
    <property type="term" value="P:signal transduction"/>
    <property type="evidence" value="ECO:0007669"/>
    <property type="project" value="InterPro"/>
</dbReference>
<dbReference type="NCBIfam" id="NF038263">
    <property type="entry name" value="prot_phos_SiaA"/>
    <property type="match status" value="1"/>
</dbReference>
<sequence length="661" mass="73056">MALWGLRGKSLLALGASCLLALVLAVVIGWQLLQQAQAYFGQAYARNFTELNAQRILTPVTRELALSQRFAESIVTREWLEDEQDAGKKARFMKEAEGYRHAFIDRSYFLISSLSHHYYFDDDQSSYSDQPRYTLSATAPDDSWFFNSMANTDQFNINVNYDAKLNTTKVWFNVVVKDNGQRLGLAGTGFELSQFLKDFVQQQESGVVPMIINEQGAIQAHPDASLIALDSVSAKDSEGKTLFALLADDASRQTARAIMTRARQHEGEVQLDWVAMGKHKQLLAMTYSPLLQWYIVTAVDISQARIIDTSWLVPAVVAMVLLLALLLVVFGFAVERLVLSPLRRLQMSAKAIANGSYEVNLPLDSKDEIGDLSRTFGVMADKVRSHTAELESKVQERTAALEQANREMAEINRKIGASIDYASLIQRAILPDRQLVQSLGDRHTVLWRPRDVVGGDFYVFYADGDNCLLGVIDCAGHGVPGALMTMLMRAAVDYAINEVGLADPAGVLTRTDAAIRSMLAGADFTDAIATNADVGLVYIDRAADRVRFAGAKISLYASNGEDVQEIRGARRALGDKRVGEYSNTDLPLAGWTFYMTTDGFLDQAGGDKHYGFGNKRFTAMLQAHASLPLGQQGEAFIQALESYQGDLPQRDDITVLSFRFD</sequence>
<dbReference type="Gene3D" id="3.30.450.20">
    <property type="entry name" value="PAS domain"/>
    <property type="match status" value="1"/>
</dbReference>
<dbReference type="SMART" id="SM00331">
    <property type="entry name" value="PP2C_SIG"/>
    <property type="match status" value="1"/>
</dbReference>
<reference evidence="5 6" key="1">
    <citation type="submission" date="2018-02" db="EMBL/GenBank/DDBJ databases">
        <title>novel marine gammaproteobacteria from coastal saline agro ecosystem.</title>
        <authorList>
            <person name="Krishnan R."/>
            <person name="Ramesh Kumar N."/>
        </authorList>
    </citation>
    <scope>NUCLEOTIDE SEQUENCE [LARGE SCALE GENOMIC DNA]</scope>
    <source>
        <strain evidence="5 6">228</strain>
    </source>
</reference>
<evidence type="ECO:0000256" key="3">
    <source>
        <dbReference type="SAM" id="Phobius"/>
    </source>
</evidence>
<dbReference type="Pfam" id="PF00672">
    <property type="entry name" value="HAMP"/>
    <property type="match status" value="1"/>
</dbReference>
<dbReference type="GO" id="GO:0016020">
    <property type="term" value="C:membrane"/>
    <property type="evidence" value="ECO:0007669"/>
    <property type="project" value="InterPro"/>
</dbReference>
<evidence type="ECO:0000256" key="2">
    <source>
        <dbReference type="SAM" id="Coils"/>
    </source>
</evidence>
<keyword evidence="2" id="KW-0175">Coiled coil</keyword>
<dbReference type="EMBL" id="PRLP01000017">
    <property type="protein sequence ID" value="PPC78296.1"/>
    <property type="molecule type" value="Genomic_DNA"/>
</dbReference>
<comment type="caution">
    <text evidence="5">The sequence shown here is derived from an EMBL/GenBank/DDBJ whole genome shotgun (WGS) entry which is preliminary data.</text>
</comment>
<feature type="domain" description="HAMP" evidence="4">
    <location>
        <begin position="336"/>
        <end position="388"/>
    </location>
</feature>
<keyword evidence="5" id="KW-0808">Transferase</keyword>
<name>A0A2S5KVJ1_9PROT</name>
<dbReference type="Pfam" id="PF07228">
    <property type="entry name" value="SpoIIE"/>
    <property type="match status" value="1"/>
</dbReference>
<dbReference type="Gene3D" id="6.10.340.10">
    <property type="match status" value="1"/>
</dbReference>
<protein>
    <submittedName>
        <fullName evidence="5">Histidine kinase</fullName>
    </submittedName>
</protein>
<dbReference type="OrthoDB" id="974992at2"/>
<accession>A0A2S5KVJ1</accession>
<organism evidence="5 6">
    <name type="scientific">Proteobacteria bacterium 228</name>
    <dbReference type="NCBI Taxonomy" id="2083153"/>
    <lineage>
        <taxon>Bacteria</taxon>
        <taxon>Pseudomonadati</taxon>
        <taxon>Pseudomonadota</taxon>
    </lineage>
</organism>
<evidence type="ECO:0000259" key="4">
    <source>
        <dbReference type="PROSITE" id="PS50885"/>
    </source>
</evidence>
<keyword evidence="5" id="KW-0418">Kinase</keyword>
<evidence type="ECO:0000256" key="1">
    <source>
        <dbReference type="ARBA" id="ARBA00022801"/>
    </source>
</evidence>
<dbReference type="InterPro" id="IPR003660">
    <property type="entry name" value="HAMP_dom"/>
</dbReference>
<proteinExistence type="predicted"/>
<keyword evidence="3" id="KW-0812">Transmembrane</keyword>
<dbReference type="InterPro" id="IPR052016">
    <property type="entry name" value="Bact_Sigma-Reg"/>
</dbReference>
<evidence type="ECO:0000313" key="6">
    <source>
        <dbReference type="Proteomes" id="UP000238196"/>
    </source>
</evidence>
<dbReference type="PANTHER" id="PTHR43156">
    <property type="entry name" value="STAGE II SPORULATION PROTEIN E-RELATED"/>
    <property type="match status" value="1"/>
</dbReference>
<gene>
    <name evidence="5" type="ORF">C4K68_06600</name>
</gene>
<keyword evidence="1" id="KW-0378">Hydrolase</keyword>
<dbReference type="InterPro" id="IPR001932">
    <property type="entry name" value="PPM-type_phosphatase-like_dom"/>
</dbReference>
<dbReference type="Gene3D" id="3.60.40.10">
    <property type="entry name" value="PPM-type phosphatase domain"/>
    <property type="match status" value="1"/>
</dbReference>
<dbReference type="GO" id="GO:0016301">
    <property type="term" value="F:kinase activity"/>
    <property type="evidence" value="ECO:0007669"/>
    <property type="project" value="UniProtKB-KW"/>
</dbReference>
<keyword evidence="3" id="KW-1133">Transmembrane helix</keyword>
<keyword evidence="3" id="KW-0472">Membrane</keyword>
<dbReference type="GO" id="GO:0016791">
    <property type="term" value="F:phosphatase activity"/>
    <property type="evidence" value="ECO:0007669"/>
    <property type="project" value="TreeGrafter"/>
</dbReference>
<dbReference type="CDD" id="cd06225">
    <property type="entry name" value="HAMP"/>
    <property type="match status" value="1"/>
</dbReference>
<feature type="transmembrane region" description="Helical" evidence="3">
    <location>
        <begin position="311"/>
        <end position="334"/>
    </location>
</feature>
<evidence type="ECO:0000313" key="5">
    <source>
        <dbReference type="EMBL" id="PPC78296.1"/>
    </source>
</evidence>
<dbReference type="AlphaFoldDB" id="A0A2S5KVJ1"/>
<dbReference type="InterPro" id="IPR036457">
    <property type="entry name" value="PPM-type-like_dom_sf"/>
</dbReference>
<dbReference type="SMART" id="SM00304">
    <property type="entry name" value="HAMP"/>
    <property type="match status" value="1"/>
</dbReference>
<dbReference type="PROSITE" id="PS50885">
    <property type="entry name" value="HAMP"/>
    <property type="match status" value="1"/>
</dbReference>
<dbReference type="PANTHER" id="PTHR43156:SF9">
    <property type="entry name" value="HAMP DOMAIN-CONTAINING PROTEIN"/>
    <property type="match status" value="1"/>
</dbReference>
<feature type="coiled-coil region" evidence="2">
    <location>
        <begin position="387"/>
        <end position="414"/>
    </location>
</feature>